<comment type="caution">
    <text evidence="1">The sequence shown here is derived from an EMBL/GenBank/DDBJ whole genome shotgun (WGS) entry which is preliminary data.</text>
</comment>
<dbReference type="Proteomes" id="UP000249725">
    <property type="component" value="Unassembled WGS sequence"/>
</dbReference>
<sequence length="115" mass="11586">MTAASAMSVAQAMEACASELSALARRCEALQHHLAPALEGTALVEEAQALDLMTQTLGALGHYLSALADDVPADAMVDPRAAAAGVTLTDLAHRLIGHEAPGAGASGDFEMFGGA</sequence>
<dbReference type="EMBL" id="QFYR01000001">
    <property type="protein sequence ID" value="RAK57164.1"/>
    <property type="molecule type" value="Genomic_DNA"/>
</dbReference>
<gene>
    <name evidence="1" type="ORF">DJ018_04210</name>
</gene>
<keyword evidence="2" id="KW-1185">Reference proteome</keyword>
<reference evidence="2" key="1">
    <citation type="submission" date="2018-05" db="EMBL/GenBank/DDBJ databases">
        <authorList>
            <person name="Li X."/>
        </authorList>
    </citation>
    <scope>NUCLEOTIDE SEQUENCE [LARGE SCALE GENOMIC DNA]</scope>
    <source>
        <strain evidence="2">YIM 73061</strain>
    </source>
</reference>
<dbReference type="AlphaFoldDB" id="A0A328AUF7"/>
<dbReference type="RefSeq" id="WP_111513616.1">
    <property type="nucleotide sequence ID" value="NZ_QFYR01000001.1"/>
</dbReference>
<name>A0A328AUF7_9CAUL</name>
<proteinExistence type="predicted"/>
<organism evidence="1 2">
    <name type="scientific">Phenylobacterium deserti</name>
    <dbReference type="NCBI Taxonomy" id="1914756"/>
    <lineage>
        <taxon>Bacteria</taxon>
        <taxon>Pseudomonadati</taxon>
        <taxon>Pseudomonadota</taxon>
        <taxon>Alphaproteobacteria</taxon>
        <taxon>Caulobacterales</taxon>
        <taxon>Caulobacteraceae</taxon>
        <taxon>Phenylobacterium</taxon>
    </lineage>
</organism>
<accession>A0A328AUF7</accession>
<protein>
    <submittedName>
        <fullName evidence="1">Uncharacterized protein</fullName>
    </submittedName>
</protein>
<evidence type="ECO:0000313" key="1">
    <source>
        <dbReference type="EMBL" id="RAK57164.1"/>
    </source>
</evidence>
<evidence type="ECO:0000313" key="2">
    <source>
        <dbReference type="Proteomes" id="UP000249725"/>
    </source>
</evidence>